<dbReference type="EMBL" id="BQNB010018645">
    <property type="protein sequence ID" value="GJT76681.1"/>
    <property type="molecule type" value="Genomic_DNA"/>
</dbReference>
<dbReference type="Pfam" id="PF22936">
    <property type="entry name" value="Pol_BBD"/>
    <property type="match status" value="1"/>
</dbReference>
<evidence type="ECO:0000313" key="2">
    <source>
        <dbReference type="EMBL" id="GJT76681.1"/>
    </source>
</evidence>
<sequence>MIMPSKNKMYNGKKGIGFENPSYFCKAKELRPSLYDERVIGIGYTLMFLTHSDEALEIEKFKSARENKIEFEYDYRNLNVTNKFTQTNVPTVILEKIIIDLEDEVANLLEKEKENLEIIEFLKSKSFELSENAISKSKYQSDNECKMVEKCCDNLENEKVIAPGIVRRPKHNGVVWKKKGSSNTSSVDLSPVNNSKLNKGVKQYSRKELLSCNNSHHVDTRIANACNDAMNVSYNSRLYASYDVNNLLVFYDICLWIIDSRCLKHMTGNHALLTNFVEKFLGTVFFGNNDFAMIAGYGDAVIGSLTIKKVYYFECF</sequence>
<accession>A0ABQ5GLX2</accession>
<feature type="domain" description="Retrovirus-related Pol polyprotein from transposon TNT 1-94-like beta-barrel" evidence="1">
    <location>
        <begin position="256"/>
        <end position="312"/>
    </location>
</feature>
<organism evidence="2 3">
    <name type="scientific">Tanacetum coccineum</name>
    <dbReference type="NCBI Taxonomy" id="301880"/>
    <lineage>
        <taxon>Eukaryota</taxon>
        <taxon>Viridiplantae</taxon>
        <taxon>Streptophyta</taxon>
        <taxon>Embryophyta</taxon>
        <taxon>Tracheophyta</taxon>
        <taxon>Spermatophyta</taxon>
        <taxon>Magnoliopsida</taxon>
        <taxon>eudicotyledons</taxon>
        <taxon>Gunneridae</taxon>
        <taxon>Pentapetalae</taxon>
        <taxon>asterids</taxon>
        <taxon>campanulids</taxon>
        <taxon>Asterales</taxon>
        <taxon>Asteraceae</taxon>
        <taxon>Asteroideae</taxon>
        <taxon>Anthemideae</taxon>
        <taxon>Anthemidinae</taxon>
        <taxon>Tanacetum</taxon>
    </lineage>
</organism>
<name>A0ABQ5GLX2_9ASTR</name>
<protein>
    <recommendedName>
        <fullName evidence="1">Retrovirus-related Pol polyprotein from transposon TNT 1-94-like beta-barrel domain-containing protein</fullName>
    </recommendedName>
</protein>
<keyword evidence="3" id="KW-1185">Reference proteome</keyword>
<dbReference type="Proteomes" id="UP001151760">
    <property type="component" value="Unassembled WGS sequence"/>
</dbReference>
<evidence type="ECO:0000259" key="1">
    <source>
        <dbReference type="Pfam" id="PF22936"/>
    </source>
</evidence>
<reference evidence="2" key="1">
    <citation type="journal article" date="2022" name="Int. J. Mol. Sci.">
        <title>Draft Genome of Tanacetum Coccineum: Genomic Comparison of Closely Related Tanacetum-Family Plants.</title>
        <authorList>
            <person name="Yamashiro T."/>
            <person name="Shiraishi A."/>
            <person name="Nakayama K."/>
            <person name="Satake H."/>
        </authorList>
    </citation>
    <scope>NUCLEOTIDE SEQUENCE</scope>
</reference>
<dbReference type="InterPro" id="IPR054722">
    <property type="entry name" value="PolX-like_BBD"/>
</dbReference>
<comment type="caution">
    <text evidence="2">The sequence shown here is derived from an EMBL/GenBank/DDBJ whole genome shotgun (WGS) entry which is preliminary data.</text>
</comment>
<reference evidence="2" key="2">
    <citation type="submission" date="2022-01" db="EMBL/GenBank/DDBJ databases">
        <authorList>
            <person name="Yamashiro T."/>
            <person name="Shiraishi A."/>
            <person name="Satake H."/>
            <person name="Nakayama K."/>
        </authorList>
    </citation>
    <scope>NUCLEOTIDE SEQUENCE</scope>
</reference>
<proteinExistence type="predicted"/>
<gene>
    <name evidence="2" type="ORF">Tco_1043406</name>
</gene>
<evidence type="ECO:0000313" key="3">
    <source>
        <dbReference type="Proteomes" id="UP001151760"/>
    </source>
</evidence>